<comment type="similarity">
    <text evidence="1">Belongs to the glycosyl hydrolase 25 family.</text>
</comment>
<dbReference type="SUPFAM" id="SSF51445">
    <property type="entry name" value="(Trans)glycosidases"/>
    <property type="match status" value="1"/>
</dbReference>
<dbReference type="InterPro" id="IPR044081">
    <property type="entry name" value="DUF5776"/>
</dbReference>
<dbReference type="InterPro" id="IPR018077">
    <property type="entry name" value="Glyco_hydro_fam25_subgr"/>
</dbReference>
<dbReference type="Gene3D" id="3.20.20.80">
    <property type="entry name" value="Glycosidases"/>
    <property type="match status" value="1"/>
</dbReference>
<reference evidence="5 6" key="1">
    <citation type="submission" date="2018-08" db="EMBL/GenBank/DDBJ databases">
        <title>Comparative genomics of wild bee and flower associated Lactobacillus reveals potential adaptation to the bee host.</title>
        <authorList>
            <person name="Vuong H.Q."/>
            <person name="Mcfrederick Q.S."/>
        </authorList>
    </citation>
    <scope>NUCLEOTIDE SEQUENCE [LARGE SCALE GENOMIC DNA]</scope>
    <source>
        <strain evidence="5 6">HV_04</strain>
    </source>
</reference>
<gene>
    <name evidence="5" type="ORF">DY048_07620</name>
</gene>
<dbReference type="InterPro" id="IPR002053">
    <property type="entry name" value="Glyco_hydro_25"/>
</dbReference>
<evidence type="ECO:0000313" key="5">
    <source>
        <dbReference type="EMBL" id="TPR12410.1"/>
    </source>
</evidence>
<dbReference type="Proteomes" id="UP000767392">
    <property type="component" value="Unassembled WGS sequence"/>
</dbReference>
<dbReference type="Pfam" id="PF01183">
    <property type="entry name" value="Glyco_hydro_25"/>
    <property type="match status" value="1"/>
</dbReference>
<dbReference type="EMBL" id="QUAM01000008">
    <property type="protein sequence ID" value="TPR12410.1"/>
    <property type="molecule type" value="Genomic_DNA"/>
</dbReference>
<evidence type="ECO:0000256" key="3">
    <source>
        <dbReference type="ARBA" id="ARBA00023295"/>
    </source>
</evidence>
<keyword evidence="3" id="KW-0326">Glycosidase</keyword>
<keyword evidence="2" id="KW-0378">Hydrolase</keyword>
<dbReference type="Pfam" id="PF19087">
    <property type="entry name" value="DUF5776"/>
    <property type="match status" value="1"/>
</dbReference>
<dbReference type="PROSITE" id="PS51904">
    <property type="entry name" value="GLYCOSYL_HYDROL_F25_2"/>
    <property type="match status" value="1"/>
</dbReference>
<accession>A0ABY2YRA2</accession>
<evidence type="ECO:0000313" key="6">
    <source>
        <dbReference type="Proteomes" id="UP000767392"/>
    </source>
</evidence>
<feature type="domain" description="DUF5776" evidence="4">
    <location>
        <begin position="224"/>
        <end position="283"/>
    </location>
</feature>
<dbReference type="PANTHER" id="PTHR34135:SF2">
    <property type="entry name" value="LYSOZYME"/>
    <property type="match status" value="1"/>
</dbReference>
<proteinExistence type="inferred from homology"/>
<evidence type="ECO:0000256" key="1">
    <source>
        <dbReference type="ARBA" id="ARBA00010646"/>
    </source>
</evidence>
<organism evidence="5 6">
    <name type="scientific">Apilactobacillus timberlakei</name>
    <dbReference type="NCBI Taxonomy" id="2008380"/>
    <lineage>
        <taxon>Bacteria</taxon>
        <taxon>Bacillati</taxon>
        <taxon>Bacillota</taxon>
        <taxon>Bacilli</taxon>
        <taxon>Lactobacillales</taxon>
        <taxon>Lactobacillaceae</taxon>
        <taxon>Apilactobacillus</taxon>
    </lineage>
</organism>
<sequence>MAKTKNYDIVADISSYQDKTLAYLHTLKNNGVKGVMVKLTDSTNYLNPNAAQQVTNAFKVGVQSVGLYHYYQGQPLAEAQYFLKWVKAFGMDKDTPLAIDVEDPYSLPQYNTAGVNIFLNELKKAGYVCRVTYSSSSWFNAGRVNYAKLNDKNIWVASYGSSQPNVDNSTAWQFTDNYKRLGVDGSYDFDGTLMGKRFKYKAPAKPKKETPKPNNNYLASGSNFLVLTDHLNVYNSAVFDQQNRTEYNYAKGSVFTGKLVKYGNIYRIQTKDGYYVSANADFIKQVK</sequence>
<evidence type="ECO:0000259" key="4">
    <source>
        <dbReference type="Pfam" id="PF19087"/>
    </source>
</evidence>
<comment type="caution">
    <text evidence="5">The sequence shown here is derived from an EMBL/GenBank/DDBJ whole genome shotgun (WGS) entry which is preliminary data.</text>
</comment>
<dbReference type="SMART" id="SM00641">
    <property type="entry name" value="Glyco_25"/>
    <property type="match status" value="1"/>
</dbReference>
<name>A0ABY2YRA2_9LACO</name>
<dbReference type="RefSeq" id="WP_105988416.1">
    <property type="nucleotide sequence ID" value="NZ_POST01000007.1"/>
</dbReference>
<keyword evidence="6" id="KW-1185">Reference proteome</keyword>
<protein>
    <submittedName>
        <fullName evidence="5">Autolysin</fullName>
    </submittedName>
</protein>
<dbReference type="InterPro" id="IPR017853">
    <property type="entry name" value="GH"/>
</dbReference>
<evidence type="ECO:0000256" key="2">
    <source>
        <dbReference type="ARBA" id="ARBA00022801"/>
    </source>
</evidence>
<dbReference type="PANTHER" id="PTHR34135">
    <property type="entry name" value="LYSOZYME"/>
    <property type="match status" value="1"/>
</dbReference>